<dbReference type="GO" id="GO:0007526">
    <property type="term" value="P:larval somatic muscle development"/>
    <property type="evidence" value="ECO:0007669"/>
    <property type="project" value="UniProtKB-ARBA"/>
</dbReference>
<dbReference type="GO" id="GO:0035167">
    <property type="term" value="P:larval lymph gland hemopoiesis"/>
    <property type="evidence" value="ECO:0007669"/>
    <property type="project" value="UniProtKB-ARBA"/>
</dbReference>
<feature type="domain" description="BTB" evidence="6">
    <location>
        <begin position="30"/>
        <end position="94"/>
    </location>
</feature>
<dbReference type="GO" id="GO:0045467">
    <property type="term" value="P:R7 cell development"/>
    <property type="evidence" value="ECO:0007669"/>
    <property type="project" value="UniProtKB-ARBA"/>
</dbReference>
<dbReference type="OrthoDB" id="10261408at2759"/>
<dbReference type="SMART" id="SM00225">
    <property type="entry name" value="BTB"/>
    <property type="match status" value="1"/>
</dbReference>
<dbReference type="Proteomes" id="UP000677054">
    <property type="component" value="Unassembled WGS sequence"/>
</dbReference>
<sequence>MSDKYNLKWNSHHVDTFSSFNTFRNQEHLVDVTLSCESEVFKAHRLILSSGSRYFKRILQHCRDNTVIHFFGVSAHLLKFLIEFIYVGEIEVPGGDLEQFVSLAEALELEGLKKDCSPSGIAWNRPALKRNANSLNAPGALKVPRMCEIGVASTSQQASAEEGQEWEDEEEHCLVQLKNSVPTSIPTTPEGINPEIEVPGGDLEQFVSLAEALELEGLKKDCSPSRIAWNRPALKRNANSLNAPGALKVPRMCEIGVASTSQQASAEENSVSSAKVKSESSATAAATAALTALAEEESGMEHPDDPLGALEACGFDIFLA</sequence>
<dbReference type="InterPro" id="IPR000210">
    <property type="entry name" value="BTB/POZ_dom"/>
</dbReference>
<evidence type="ECO:0000256" key="2">
    <source>
        <dbReference type="ARBA" id="ARBA00022782"/>
    </source>
</evidence>
<evidence type="ECO:0000256" key="3">
    <source>
        <dbReference type="ARBA" id="ARBA00022902"/>
    </source>
</evidence>
<dbReference type="GO" id="GO:0008406">
    <property type="term" value="P:gonad development"/>
    <property type="evidence" value="ECO:0007669"/>
    <property type="project" value="UniProtKB-ARBA"/>
</dbReference>
<evidence type="ECO:0000256" key="4">
    <source>
        <dbReference type="ARBA" id="ARBA00023242"/>
    </source>
</evidence>
<evidence type="ECO:0000256" key="1">
    <source>
        <dbReference type="ARBA" id="ARBA00022473"/>
    </source>
</evidence>
<name>A0A7R9FRW2_9CRUS</name>
<protein>
    <recommendedName>
        <fullName evidence="6">BTB domain-containing protein</fullName>
    </recommendedName>
</protein>
<keyword evidence="2" id="KW-0221">Differentiation</keyword>
<evidence type="ECO:0000256" key="5">
    <source>
        <dbReference type="ARBA" id="ARBA00037382"/>
    </source>
</evidence>
<dbReference type="CDD" id="cd18315">
    <property type="entry name" value="BTB_POZ_BAB-like"/>
    <property type="match status" value="1"/>
</dbReference>
<proteinExistence type="predicted"/>
<evidence type="ECO:0000313" key="8">
    <source>
        <dbReference type="Proteomes" id="UP000677054"/>
    </source>
</evidence>
<keyword evidence="4" id="KW-0539">Nucleus</keyword>
<organism evidence="7">
    <name type="scientific">Darwinula stevensoni</name>
    <dbReference type="NCBI Taxonomy" id="69355"/>
    <lineage>
        <taxon>Eukaryota</taxon>
        <taxon>Metazoa</taxon>
        <taxon>Ecdysozoa</taxon>
        <taxon>Arthropoda</taxon>
        <taxon>Crustacea</taxon>
        <taxon>Oligostraca</taxon>
        <taxon>Ostracoda</taxon>
        <taxon>Podocopa</taxon>
        <taxon>Podocopida</taxon>
        <taxon>Darwinulocopina</taxon>
        <taxon>Darwinuloidea</taxon>
        <taxon>Darwinulidae</taxon>
        <taxon>Darwinula</taxon>
    </lineage>
</organism>
<keyword evidence="1" id="KW-0217">Developmental protein</keyword>
<evidence type="ECO:0000259" key="6">
    <source>
        <dbReference type="PROSITE" id="PS50097"/>
    </source>
</evidence>
<dbReference type="GO" id="GO:0048813">
    <property type="term" value="P:dendrite morphogenesis"/>
    <property type="evidence" value="ECO:0007669"/>
    <property type="project" value="UniProtKB-ARBA"/>
</dbReference>
<dbReference type="GO" id="GO:0016199">
    <property type="term" value="P:axon midline choice point recognition"/>
    <property type="evidence" value="ECO:0007669"/>
    <property type="project" value="UniProtKB-ARBA"/>
</dbReference>
<dbReference type="InterPro" id="IPR051095">
    <property type="entry name" value="Dros_DevTransReg"/>
</dbReference>
<keyword evidence="3" id="KW-0524">Neurogenesis</keyword>
<dbReference type="GO" id="GO:0045476">
    <property type="term" value="P:nurse cell apoptotic process"/>
    <property type="evidence" value="ECO:0007669"/>
    <property type="project" value="UniProtKB-ARBA"/>
</dbReference>
<gene>
    <name evidence="7" type="ORF">DSTB1V02_LOCUS12183</name>
</gene>
<dbReference type="GO" id="GO:0006357">
    <property type="term" value="P:regulation of transcription by RNA polymerase II"/>
    <property type="evidence" value="ECO:0007669"/>
    <property type="project" value="TreeGrafter"/>
</dbReference>
<dbReference type="AlphaFoldDB" id="A0A7R9FRW2"/>
<dbReference type="GO" id="GO:0005634">
    <property type="term" value="C:nucleus"/>
    <property type="evidence" value="ECO:0007669"/>
    <property type="project" value="TreeGrafter"/>
</dbReference>
<dbReference type="EMBL" id="CAJPEV010004412">
    <property type="protein sequence ID" value="CAG0901747.1"/>
    <property type="molecule type" value="Genomic_DNA"/>
</dbReference>
<reference evidence="7" key="1">
    <citation type="submission" date="2020-11" db="EMBL/GenBank/DDBJ databases">
        <authorList>
            <person name="Tran Van P."/>
        </authorList>
    </citation>
    <scope>NUCLEOTIDE SEQUENCE</scope>
</reference>
<dbReference type="Gene3D" id="3.30.710.10">
    <property type="entry name" value="Potassium Channel Kv1.1, Chain A"/>
    <property type="match status" value="1"/>
</dbReference>
<comment type="function">
    <text evidence="5">Putative transcription factor required for axon growth and guidance in the central and peripheral nervous systems. Repels CNS axons away from the midline by promoting the expression of the midline repellent sli and its receptor robo.</text>
</comment>
<dbReference type="GO" id="GO:0007464">
    <property type="term" value="P:R3/R4 cell fate commitment"/>
    <property type="evidence" value="ECO:0007669"/>
    <property type="project" value="UniProtKB-ARBA"/>
</dbReference>
<dbReference type="EMBL" id="LR903929">
    <property type="protein sequence ID" value="CAD7252425.1"/>
    <property type="molecule type" value="Genomic_DNA"/>
</dbReference>
<dbReference type="PROSITE" id="PS50097">
    <property type="entry name" value="BTB"/>
    <property type="match status" value="1"/>
</dbReference>
<dbReference type="PANTHER" id="PTHR23110">
    <property type="entry name" value="BTB DOMAIN TRANSCRIPTION FACTOR"/>
    <property type="match status" value="1"/>
</dbReference>
<evidence type="ECO:0000313" key="7">
    <source>
        <dbReference type="EMBL" id="CAD7252425.1"/>
    </source>
</evidence>
<keyword evidence="8" id="KW-1185">Reference proteome</keyword>
<dbReference type="PANTHER" id="PTHR23110:SF111">
    <property type="entry name" value="LONGITUDINALS LACKING PROTEIN, ISOFORMS F_I_K_T"/>
    <property type="match status" value="1"/>
</dbReference>
<dbReference type="SUPFAM" id="SSF54695">
    <property type="entry name" value="POZ domain"/>
    <property type="match status" value="1"/>
</dbReference>
<dbReference type="InterPro" id="IPR011333">
    <property type="entry name" value="SKP1/BTB/POZ_sf"/>
</dbReference>
<dbReference type="Pfam" id="PF00651">
    <property type="entry name" value="BTB"/>
    <property type="match status" value="1"/>
</dbReference>
<accession>A0A7R9FRW2</accession>